<sequence>MSVTPFHSFEIRPEVATAFAAALSLRRYRGLPNALNIYPSGGSQNSASEDPIYTIPLPSRRSWFISGDPTLELYHTDTPREVEARALIRQSWVAPSIRGIGSVVLTAGSYKLGLPEKYMVSPNLGLGEWHDDTLARLIGSNPADVLWQASSVSWEYAFSGRVIRKFEWKGRGKPVNGSLLCADKERLIAIYAPRNSNMKKDGDEDMQQDGVGHLGIMIEDVTEELLEHLILVSVAIEEQIRSSSGF</sequence>
<dbReference type="RefSeq" id="XP_033401133.1">
    <property type="nucleotide sequence ID" value="XM_033546004.1"/>
</dbReference>
<dbReference type="EMBL" id="ML995477">
    <property type="protein sequence ID" value="KAF2145421.1"/>
    <property type="molecule type" value="Genomic_DNA"/>
</dbReference>
<keyword evidence="2" id="KW-1185">Reference proteome</keyword>
<dbReference type="OrthoDB" id="3798937at2759"/>
<name>A0A6A6BS65_9PEZI</name>
<accession>A0A6A6BS65</accession>
<gene>
    <name evidence="1" type="ORF">K452DRAFT_355883</name>
</gene>
<evidence type="ECO:0000313" key="2">
    <source>
        <dbReference type="Proteomes" id="UP000799438"/>
    </source>
</evidence>
<protein>
    <submittedName>
        <fullName evidence="1">Uncharacterized protein</fullName>
    </submittedName>
</protein>
<dbReference type="GeneID" id="54303510"/>
<dbReference type="AlphaFoldDB" id="A0A6A6BS65"/>
<reference evidence="1" key="1">
    <citation type="journal article" date="2020" name="Stud. Mycol.">
        <title>101 Dothideomycetes genomes: a test case for predicting lifestyles and emergence of pathogens.</title>
        <authorList>
            <person name="Haridas S."/>
            <person name="Albert R."/>
            <person name="Binder M."/>
            <person name="Bloem J."/>
            <person name="Labutti K."/>
            <person name="Salamov A."/>
            <person name="Andreopoulos B."/>
            <person name="Baker S."/>
            <person name="Barry K."/>
            <person name="Bills G."/>
            <person name="Bluhm B."/>
            <person name="Cannon C."/>
            <person name="Castanera R."/>
            <person name="Culley D."/>
            <person name="Daum C."/>
            <person name="Ezra D."/>
            <person name="Gonzalez J."/>
            <person name="Henrissat B."/>
            <person name="Kuo A."/>
            <person name="Liang C."/>
            <person name="Lipzen A."/>
            <person name="Lutzoni F."/>
            <person name="Magnuson J."/>
            <person name="Mondo S."/>
            <person name="Nolan M."/>
            <person name="Ohm R."/>
            <person name="Pangilinan J."/>
            <person name="Park H.-J."/>
            <person name="Ramirez L."/>
            <person name="Alfaro M."/>
            <person name="Sun H."/>
            <person name="Tritt A."/>
            <person name="Yoshinaga Y."/>
            <person name="Zwiers L.-H."/>
            <person name="Turgeon B."/>
            <person name="Goodwin S."/>
            <person name="Spatafora J."/>
            <person name="Crous P."/>
            <person name="Grigoriev I."/>
        </authorList>
    </citation>
    <scope>NUCLEOTIDE SEQUENCE</scope>
    <source>
        <strain evidence="1">CBS 121167</strain>
    </source>
</reference>
<dbReference type="Proteomes" id="UP000799438">
    <property type="component" value="Unassembled WGS sequence"/>
</dbReference>
<evidence type="ECO:0000313" key="1">
    <source>
        <dbReference type="EMBL" id="KAF2145421.1"/>
    </source>
</evidence>
<organism evidence="1 2">
    <name type="scientific">Aplosporella prunicola CBS 121167</name>
    <dbReference type="NCBI Taxonomy" id="1176127"/>
    <lineage>
        <taxon>Eukaryota</taxon>
        <taxon>Fungi</taxon>
        <taxon>Dikarya</taxon>
        <taxon>Ascomycota</taxon>
        <taxon>Pezizomycotina</taxon>
        <taxon>Dothideomycetes</taxon>
        <taxon>Dothideomycetes incertae sedis</taxon>
        <taxon>Botryosphaeriales</taxon>
        <taxon>Aplosporellaceae</taxon>
        <taxon>Aplosporella</taxon>
    </lineage>
</organism>
<proteinExistence type="predicted"/>